<keyword evidence="3" id="KW-1185">Reference proteome</keyword>
<evidence type="ECO:0000313" key="2">
    <source>
        <dbReference type="EMBL" id="GAB1289570.1"/>
    </source>
</evidence>
<dbReference type="EMBL" id="BAAFST010000005">
    <property type="protein sequence ID" value="GAB1289570.1"/>
    <property type="molecule type" value="Genomic_DNA"/>
</dbReference>
<sequence>MPGGCCCAFRVSSPAAFPVSIASVPKSSTPETAAPTAQAGDYGTRELHG</sequence>
<evidence type="ECO:0000256" key="1">
    <source>
        <dbReference type="SAM" id="MobiDB-lite"/>
    </source>
</evidence>
<feature type="region of interest" description="Disordered" evidence="1">
    <location>
        <begin position="24"/>
        <end position="49"/>
    </location>
</feature>
<reference evidence="2 3" key="1">
    <citation type="submission" date="2024-08" db="EMBL/GenBank/DDBJ databases">
        <title>The draft genome of Apodemus speciosus.</title>
        <authorList>
            <person name="Nabeshima K."/>
            <person name="Suzuki S."/>
            <person name="Onuma M."/>
        </authorList>
    </citation>
    <scope>NUCLEOTIDE SEQUENCE [LARGE SCALE GENOMIC DNA]</scope>
    <source>
        <strain evidence="2">IB14-021</strain>
    </source>
</reference>
<accession>A0ABQ0ER97</accession>
<dbReference type="Proteomes" id="UP001623349">
    <property type="component" value="Unassembled WGS sequence"/>
</dbReference>
<protein>
    <submittedName>
        <fullName evidence="2">Uncharacterized protein</fullName>
    </submittedName>
</protein>
<gene>
    <name evidence="2" type="ORF">APTSU1_000480000</name>
</gene>
<organism evidence="2 3">
    <name type="scientific">Apodemus speciosus</name>
    <name type="common">Large Japanese field mouse</name>
    <dbReference type="NCBI Taxonomy" id="105296"/>
    <lineage>
        <taxon>Eukaryota</taxon>
        <taxon>Metazoa</taxon>
        <taxon>Chordata</taxon>
        <taxon>Craniata</taxon>
        <taxon>Vertebrata</taxon>
        <taxon>Euteleostomi</taxon>
        <taxon>Mammalia</taxon>
        <taxon>Eutheria</taxon>
        <taxon>Euarchontoglires</taxon>
        <taxon>Glires</taxon>
        <taxon>Rodentia</taxon>
        <taxon>Myomorpha</taxon>
        <taxon>Muroidea</taxon>
        <taxon>Muridae</taxon>
        <taxon>Murinae</taxon>
        <taxon>Apodemus</taxon>
    </lineage>
</organism>
<proteinExistence type="predicted"/>
<comment type="caution">
    <text evidence="2">The sequence shown here is derived from an EMBL/GenBank/DDBJ whole genome shotgun (WGS) entry which is preliminary data.</text>
</comment>
<name>A0ABQ0ER97_APOSI</name>
<evidence type="ECO:0000313" key="3">
    <source>
        <dbReference type="Proteomes" id="UP001623349"/>
    </source>
</evidence>